<keyword evidence="1" id="KW-1133">Transmembrane helix</keyword>
<dbReference type="AlphaFoldDB" id="A0A0V0HZB0"/>
<proteinExistence type="predicted"/>
<evidence type="ECO:0000256" key="1">
    <source>
        <dbReference type="SAM" id="Phobius"/>
    </source>
</evidence>
<dbReference type="EMBL" id="GEDG01013219">
    <property type="protein sequence ID" value="JAP25507.1"/>
    <property type="molecule type" value="Transcribed_RNA"/>
</dbReference>
<feature type="transmembrane region" description="Helical" evidence="1">
    <location>
        <begin position="35"/>
        <end position="57"/>
    </location>
</feature>
<evidence type="ECO:0000313" key="2">
    <source>
        <dbReference type="EMBL" id="JAP25507.1"/>
    </source>
</evidence>
<sequence length="67" mass="7977">MLLNLFHDLMFDVVFSSSTSSWVKESRRQDSDCIYSLWLVCESWSFFFFFLELTIMLKGLSSFQCNL</sequence>
<accession>A0A0V0HZB0</accession>
<name>A0A0V0HZB0_SOLCH</name>
<protein>
    <submittedName>
        <fullName evidence="2">Putative ovule protein</fullName>
    </submittedName>
</protein>
<keyword evidence="1" id="KW-0812">Transmembrane</keyword>
<reference evidence="2" key="1">
    <citation type="submission" date="2015-12" db="EMBL/GenBank/DDBJ databases">
        <title>Gene expression during late stages of embryo sac development: a critical building block for successful pollen-pistil interactions.</title>
        <authorList>
            <person name="Liu Y."/>
            <person name="Joly V."/>
            <person name="Sabar M."/>
            <person name="Matton D.P."/>
        </authorList>
    </citation>
    <scope>NUCLEOTIDE SEQUENCE</scope>
</reference>
<keyword evidence="1" id="KW-0472">Membrane</keyword>
<organism evidence="2">
    <name type="scientific">Solanum chacoense</name>
    <name type="common">Chaco potato</name>
    <dbReference type="NCBI Taxonomy" id="4108"/>
    <lineage>
        <taxon>Eukaryota</taxon>
        <taxon>Viridiplantae</taxon>
        <taxon>Streptophyta</taxon>
        <taxon>Embryophyta</taxon>
        <taxon>Tracheophyta</taxon>
        <taxon>Spermatophyta</taxon>
        <taxon>Magnoliopsida</taxon>
        <taxon>eudicotyledons</taxon>
        <taxon>Gunneridae</taxon>
        <taxon>Pentapetalae</taxon>
        <taxon>asterids</taxon>
        <taxon>lamiids</taxon>
        <taxon>Solanales</taxon>
        <taxon>Solanaceae</taxon>
        <taxon>Solanoideae</taxon>
        <taxon>Solaneae</taxon>
        <taxon>Solanum</taxon>
    </lineage>
</organism>